<keyword evidence="2" id="KW-0067">ATP-binding</keyword>
<evidence type="ECO:0000313" key="6">
    <source>
        <dbReference type="Proteomes" id="UP000247702"/>
    </source>
</evidence>
<evidence type="ECO:0000313" key="5">
    <source>
        <dbReference type="EMBL" id="GBB85138.1"/>
    </source>
</evidence>
<name>A0A2Z6QWS3_9GLOM</name>
<evidence type="ECO:0000256" key="1">
    <source>
        <dbReference type="ARBA" id="ARBA00022741"/>
    </source>
</evidence>
<dbReference type="InterPro" id="IPR001245">
    <property type="entry name" value="Ser-Thr/Tyr_kinase_cat_dom"/>
</dbReference>
<dbReference type="PROSITE" id="PS50011">
    <property type="entry name" value="PROTEIN_KINASE_DOM"/>
    <property type="match status" value="1"/>
</dbReference>
<evidence type="ECO:0000256" key="3">
    <source>
        <dbReference type="SAM" id="MobiDB-lite"/>
    </source>
</evidence>
<dbReference type="GO" id="GO:0005524">
    <property type="term" value="F:ATP binding"/>
    <property type="evidence" value="ECO:0007669"/>
    <property type="project" value="UniProtKB-KW"/>
</dbReference>
<feature type="domain" description="Protein kinase" evidence="4">
    <location>
        <begin position="137"/>
        <end position="403"/>
    </location>
</feature>
<accession>A0A2Z6QWS3</accession>
<dbReference type="InterPro" id="IPR000719">
    <property type="entry name" value="Prot_kinase_dom"/>
</dbReference>
<keyword evidence="6" id="KW-1185">Reference proteome</keyword>
<protein>
    <recommendedName>
        <fullName evidence="4">Protein kinase domain-containing protein</fullName>
    </recommendedName>
</protein>
<dbReference type="SUPFAM" id="SSF56112">
    <property type="entry name" value="Protein kinase-like (PK-like)"/>
    <property type="match status" value="1"/>
</dbReference>
<dbReference type="InterPro" id="IPR051681">
    <property type="entry name" value="Ser/Thr_Kinases-Pseudokinases"/>
</dbReference>
<comment type="caution">
    <text evidence="5">The sequence shown here is derived from an EMBL/GenBank/DDBJ whole genome shotgun (WGS) entry which is preliminary data.</text>
</comment>
<dbReference type="Pfam" id="PF07714">
    <property type="entry name" value="PK_Tyr_Ser-Thr"/>
    <property type="match status" value="1"/>
</dbReference>
<proteinExistence type="predicted"/>
<dbReference type="AlphaFoldDB" id="A0A2Z6QWS3"/>
<feature type="region of interest" description="Disordered" evidence="3">
    <location>
        <begin position="494"/>
        <end position="515"/>
    </location>
</feature>
<dbReference type="InterPro" id="IPR011009">
    <property type="entry name" value="Kinase-like_dom_sf"/>
</dbReference>
<keyword evidence="1" id="KW-0547">Nucleotide-binding</keyword>
<evidence type="ECO:0000256" key="2">
    <source>
        <dbReference type="ARBA" id="ARBA00022840"/>
    </source>
</evidence>
<feature type="compositionally biased region" description="Basic and acidic residues" evidence="3">
    <location>
        <begin position="498"/>
        <end position="515"/>
    </location>
</feature>
<gene>
    <name evidence="5" type="ORF">RclHR1_01170022</name>
</gene>
<dbReference type="Gene3D" id="1.10.510.10">
    <property type="entry name" value="Transferase(Phosphotransferase) domain 1"/>
    <property type="match status" value="1"/>
</dbReference>
<dbReference type="GO" id="GO:0004674">
    <property type="term" value="F:protein serine/threonine kinase activity"/>
    <property type="evidence" value="ECO:0007669"/>
    <property type="project" value="TreeGrafter"/>
</dbReference>
<sequence length="582" mass="68034">MTEIRKELVATVRNKAYVLIDYNIQNTLDKRFEFAKKTILTDKSLTKNEKSYAIKELNKDFDYYKLLFNEGTKRICENCHHECLATLFCEHCVQNYLKKNFSNWTSGNSDIDDLIQQCQLKILKVDKIVEWIPYNKFKNTNFLTKGGCSEIYTADWINGSYDEWDSKEKQLKRFGDQVVVLKKLENVENANRSWFEEGKSHLSISNKYAQVVSCFGFTKNPSDGKYMLVMGHMDINLKDYIQQNHNKLTWKERIQIINDITYILSRIHQENIIHRDLHSGNILYNQFIQKFRISDFGFCGPADKPLNCIYGNLPYIAPEIISGKETTFASDIYSIGILMWEVSSGQPPFIKFENDYYLAMNIINGMRPKIVPGTPLEYKELMEQCWDADPEKRPNIDTLHNKIGEMNRLNYQNELNKSIVKKSTEKIRLSKPKLNTISKINEINNFEINNTSTSRLFTSNVYQFKNLPAEPKNATEEEQEAFHSKPYSYKIPDNIADFDNKNDDNTSKSSDKIKDDNKKLSEVFENMQINSNNNIQNNYIKEIIQANKHNIDNYIDDENGIYNNPNFHSEEQDEFEIPDDGF</sequence>
<dbReference type="PANTHER" id="PTHR44329:SF298">
    <property type="entry name" value="MIXED LINEAGE KINASE DOMAIN-LIKE PROTEIN"/>
    <property type="match status" value="1"/>
</dbReference>
<reference evidence="5 6" key="1">
    <citation type="submission" date="2017-11" db="EMBL/GenBank/DDBJ databases">
        <title>The genome of Rhizophagus clarus HR1 reveals common genetic basis of auxotrophy among arbuscular mycorrhizal fungi.</title>
        <authorList>
            <person name="Kobayashi Y."/>
        </authorList>
    </citation>
    <scope>NUCLEOTIDE SEQUENCE [LARGE SCALE GENOMIC DNA]</scope>
    <source>
        <strain evidence="5 6">HR1</strain>
    </source>
</reference>
<dbReference type="EMBL" id="BEXD01000191">
    <property type="protein sequence ID" value="GBB85138.1"/>
    <property type="molecule type" value="Genomic_DNA"/>
</dbReference>
<organism evidence="5 6">
    <name type="scientific">Rhizophagus clarus</name>
    <dbReference type="NCBI Taxonomy" id="94130"/>
    <lineage>
        <taxon>Eukaryota</taxon>
        <taxon>Fungi</taxon>
        <taxon>Fungi incertae sedis</taxon>
        <taxon>Mucoromycota</taxon>
        <taxon>Glomeromycotina</taxon>
        <taxon>Glomeromycetes</taxon>
        <taxon>Glomerales</taxon>
        <taxon>Glomeraceae</taxon>
        <taxon>Rhizophagus</taxon>
    </lineage>
</organism>
<evidence type="ECO:0000259" key="4">
    <source>
        <dbReference type="PROSITE" id="PS50011"/>
    </source>
</evidence>
<dbReference type="PANTHER" id="PTHR44329">
    <property type="entry name" value="SERINE/THREONINE-PROTEIN KINASE TNNI3K-RELATED"/>
    <property type="match status" value="1"/>
</dbReference>
<dbReference type="Proteomes" id="UP000247702">
    <property type="component" value="Unassembled WGS sequence"/>
</dbReference>